<evidence type="ECO:0000256" key="1">
    <source>
        <dbReference type="SAM" id="Phobius"/>
    </source>
</evidence>
<feature type="transmembrane region" description="Helical" evidence="1">
    <location>
        <begin position="185"/>
        <end position="203"/>
    </location>
</feature>
<protein>
    <submittedName>
        <fullName evidence="3">Acid phosphatase</fullName>
    </submittedName>
</protein>
<dbReference type="Pfam" id="PF01569">
    <property type="entry name" value="PAP2"/>
    <property type="match status" value="1"/>
</dbReference>
<feature type="domain" description="Phosphatidic acid phosphatase type 2/haloperoxidase" evidence="2">
    <location>
        <begin position="83"/>
        <end position="196"/>
    </location>
</feature>
<dbReference type="SUPFAM" id="SSF48317">
    <property type="entry name" value="Acid phosphatase/Vanadium-dependent haloperoxidase"/>
    <property type="match status" value="1"/>
</dbReference>
<keyword evidence="4" id="KW-1185">Reference proteome</keyword>
<feature type="transmembrane region" description="Helical" evidence="1">
    <location>
        <begin position="82"/>
        <end position="99"/>
    </location>
</feature>
<feature type="transmembrane region" description="Helical" evidence="1">
    <location>
        <begin position="127"/>
        <end position="146"/>
    </location>
</feature>
<gene>
    <name evidence="3" type="ORF">N802_01900</name>
</gene>
<sequence length="215" mass="23122">MGLAVTWAFSVVSAVVYGDVADRNGIALVDEPVLDSAVRFRTPESAQWVTDFTDLGGKVGMPFIAVVVAVGLSLAWRRWAPLVLMVIAGAGSLFMTVTGKELTARDRPPQSLAVPPYETSASFPSGHTLNATVVLGLTAYLLVIWLRRRGSRIAVVAVLGVFVLAMGLSRVFLGHHWLTDVVAGWAIGLGWLAAVITGHRVKLTLDRRRHPRSGE</sequence>
<dbReference type="EMBL" id="AVPJ01000001">
    <property type="protein sequence ID" value="KGN34825.1"/>
    <property type="molecule type" value="Genomic_DNA"/>
</dbReference>
<dbReference type="STRING" id="1385520.N802_01900"/>
<accession>A0A0A0JBM8</accession>
<keyword evidence="1" id="KW-1133">Transmembrane helix</keyword>
<evidence type="ECO:0000313" key="4">
    <source>
        <dbReference type="Proteomes" id="UP000030002"/>
    </source>
</evidence>
<keyword evidence="1" id="KW-0812">Transmembrane</keyword>
<reference evidence="3 4" key="1">
    <citation type="submission" date="2013-08" db="EMBL/GenBank/DDBJ databases">
        <title>The genome sequence of Knoellia sinensis.</title>
        <authorList>
            <person name="Zhu W."/>
            <person name="Wang G."/>
        </authorList>
    </citation>
    <scope>NUCLEOTIDE SEQUENCE [LARGE SCALE GENOMIC DNA]</scope>
    <source>
        <strain evidence="3 4">KCTC 19936</strain>
    </source>
</reference>
<dbReference type="eggNOG" id="COG0671">
    <property type="taxonomic scope" value="Bacteria"/>
</dbReference>
<dbReference type="InterPro" id="IPR036938">
    <property type="entry name" value="PAP2/HPO_sf"/>
</dbReference>
<dbReference type="PANTHER" id="PTHR14969">
    <property type="entry name" value="SPHINGOSINE-1-PHOSPHATE PHOSPHOHYDROLASE"/>
    <property type="match status" value="1"/>
</dbReference>
<dbReference type="InterPro" id="IPR000326">
    <property type="entry name" value="PAP2/HPO"/>
</dbReference>
<dbReference type="Proteomes" id="UP000030002">
    <property type="component" value="Unassembled WGS sequence"/>
</dbReference>
<proteinExistence type="predicted"/>
<comment type="caution">
    <text evidence="3">The sequence shown here is derived from an EMBL/GenBank/DDBJ whole genome shotgun (WGS) entry which is preliminary data.</text>
</comment>
<feature type="transmembrane region" description="Helical" evidence="1">
    <location>
        <begin position="153"/>
        <end position="173"/>
    </location>
</feature>
<dbReference type="AlphaFoldDB" id="A0A0A0JBM8"/>
<feature type="transmembrane region" description="Helical" evidence="1">
    <location>
        <begin position="55"/>
        <end position="75"/>
    </location>
</feature>
<dbReference type="PANTHER" id="PTHR14969:SF13">
    <property type="entry name" value="AT30094P"/>
    <property type="match status" value="1"/>
</dbReference>
<dbReference type="CDD" id="cd03392">
    <property type="entry name" value="PAP2_like_2"/>
    <property type="match status" value="1"/>
</dbReference>
<evidence type="ECO:0000259" key="2">
    <source>
        <dbReference type="SMART" id="SM00014"/>
    </source>
</evidence>
<name>A0A0A0JBM8_9MICO</name>
<dbReference type="Gene3D" id="1.20.144.10">
    <property type="entry name" value="Phosphatidic acid phosphatase type 2/haloperoxidase"/>
    <property type="match status" value="1"/>
</dbReference>
<organism evidence="3 4">
    <name type="scientific">Knoellia sinensis KCTC 19936</name>
    <dbReference type="NCBI Taxonomy" id="1385520"/>
    <lineage>
        <taxon>Bacteria</taxon>
        <taxon>Bacillati</taxon>
        <taxon>Actinomycetota</taxon>
        <taxon>Actinomycetes</taxon>
        <taxon>Micrococcales</taxon>
        <taxon>Intrasporangiaceae</taxon>
        <taxon>Knoellia</taxon>
    </lineage>
</organism>
<evidence type="ECO:0000313" key="3">
    <source>
        <dbReference type="EMBL" id="KGN34825.1"/>
    </source>
</evidence>
<keyword evidence="1" id="KW-0472">Membrane</keyword>
<dbReference type="SMART" id="SM00014">
    <property type="entry name" value="acidPPc"/>
    <property type="match status" value="1"/>
</dbReference>